<evidence type="ECO:0000256" key="2">
    <source>
        <dbReference type="ARBA" id="ARBA00023002"/>
    </source>
</evidence>
<dbReference type="PANTHER" id="PTHR22604:SF105">
    <property type="entry name" value="TRANS-1,2-DIHYDROBENZENE-1,2-DIOL DEHYDROGENASE"/>
    <property type="match status" value="1"/>
</dbReference>
<accession>A0A9D1JL25</accession>
<dbReference type="Pfam" id="PF01408">
    <property type="entry name" value="GFO_IDH_MocA"/>
    <property type="match status" value="1"/>
</dbReference>
<evidence type="ECO:0000259" key="3">
    <source>
        <dbReference type="Pfam" id="PF01408"/>
    </source>
</evidence>
<dbReference type="Gene3D" id="3.40.50.720">
    <property type="entry name" value="NAD(P)-binding Rossmann-like Domain"/>
    <property type="match status" value="1"/>
</dbReference>
<dbReference type="GO" id="GO:0016491">
    <property type="term" value="F:oxidoreductase activity"/>
    <property type="evidence" value="ECO:0007669"/>
    <property type="project" value="UniProtKB-KW"/>
</dbReference>
<dbReference type="InterPro" id="IPR000683">
    <property type="entry name" value="Gfo/Idh/MocA-like_OxRdtase_N"/>
</dbReference>
<dbReference type="EMBL" id="DVIQ01000097">
    <property type="protein sequence ID" value="HIS32687.1"/>
    <property type="molecule type" value="Genomic_DNA"/>
</dbReference>
<feature type="domain" description="GFO/IDH/MocA-like oxidoreductase" evidence="4">
    <location>
        <begin position="134"/>
        <end position="253"/>
    </location>
</feature>
<dbReference type="SUPFAM" id="SSF55347">
    <property type="entry name" value="Glyceraldehyde-3-phosphate dehydrogenase-like, C-terminal domain"/>
    <property type="match status" value="1"/>
</dbReference>
<dbReference type="Proteomes" id="UP000823935">
    <property type="component" value="Unassembled WGS sequence"/>
</dbReference>
<dbReference type="InterPro" id="IPR055170">
    <property type="entry name" value="GFO_IDH_MocA-like_dom"/>
</dbReference>
<dbReference type="GO" id="GO:0000166">
    <property type="term" value="F:nucleotide binding"/>
    <property type="evidence" value="ECO:0007669"/>
    <property type="project" value="InterPro"/>
</dbReference>
<proteinExistence type="inferred from homology"/>
<comment type="similarity">
    <text evidence="1">Belongs to the Gfo/Idh/MocA family.</text>
</comment>
<dbReference type="Pfam" id="PF22725">
    <property type="entry name" value="GFO_IDH_MocA_C3"/>
    <property type="match status" value="1"/>
</dbReference>
<reference evidence="5" key="2">
    <citation type="journal article" date="2021" name="PeerJ">
        <title>Extensive microbial diversity within the chicken gut microbiome revealed by metagenomics and culture.</title>
        <authorList>
            <person name="Gilroy R."/>
            <person name="Ravi A."/>
            <person name="Getino M."/>
            <person name="Pursley I."/>
            <person name="Horton D.L."/>
            <person name="Alikhan N.F."/>
            <person name="Baker D."/>
            <person name="Gharbi K."/>
            <person name="Hall N."/>
            <person name="Watson M."/>
            <person name="Adriaenssens E.M."/>
            <person name="Foster-Nyarko E."/>
            <person name="Jarju S."/>
            <person name="Secka A."/>
            <person name="Antonio M."/>
            <person name="Oren A."/>
            <person name="Chaudhuri R.R."/>
            <person name="La Ragione R."/>
            <person name="Hildebrand F."/>
            <person name="Pallen M.J."/>
        </authorList>
    </citation>
    <scope>NUCLEOTIDE SEQUENCE</scope>
    <source>
        <strain evidence="5">CHK190-19873</strain>
    </source>
</reference>
<dbReference type="PANTHER" id="PTHR22604">
    <property type="entry name" value="OXIDOREDUCTASES"/>
    <property type="match status" value="1"/>
</dbReference>
<feature type="domain" description="Gfo/Idh/MocA-like oxidoreductase N-terminal" evidence="3">
    <location>
        <begin position="6"/>
        <end position="121"/>
    </location>
</feature>
<organism evidence="5 6">
    <name type="scientific">Candidatus Limivivens intestinipullorum</name>
    <dbReference type="NCBI Taxonomy" id="2840858"/>
    <lineage>
        <taxon>Bacteria</taxon>
        <taxon>Bacillati</taxon>
        <taxon>Bacillota</taxon>
        <taxon>Clostridia</taxon>
        <taxon>Lachnospirales</taxon>
        <taxon>Lachnospiraceae</taxon>
        <taxon>Lachnospiraceae incertae sedis</taxon>
        <taxon>Candidatus Limivivens</taxon>
    </lineage>
</organism>
<evidence type="ECO:0000313" key="5">
    <source>
        <dbReference type="EMBL" id="HIS32687.1"/>
    </source>
</evidence>
<keyword evidence="2" id="KW-0560">Oxidoreductase</keyword>
<evidence type="ECO:0000313" key="6">
    <source>
        <dbReference type="Proteomes" id="UP000823935"/>
    </source>
</evidence>
<dbReference type="Gene3D" id="3.30.360.10">
    <property type="entry name" value="Dihydrodipicolinate Reductase, domain 2"/>
    <property type="match status" value="1"/>
</dbReference>
<name>A0A9D1JL25_9FIRM</name>
<dbReference type="SUPFAM" id="SSF51735">
    <property type="entry name" value="NAD(P)-binding Rossmann-fold domains"/>
    <property type="match status" value="1"/>
</dbReference>
<gene>
    <name evidence="5" type="ORF">IAB44_14265</name>
</gene>
<protein>
    <submittedName>
        <fullName evidence="5">Gfo/Idh/MocA family oxidoreductase</fullName>
    </submittedName>
</protein>
<dbReference type="InterPro" id="IPR050984">
    <property type="entry name" value="Gfo/Idh/MocA_domain"/>
</dbReference>
<reference evidence="5" key="1">
    <citation type="submission" date="2020-10" db="EMBL/GenBank/DDBJ databases">
        <authorList>
            <person name="Gilroy R."/>
        </authorList>
    </citation>
    <scope>NUCLEOTIDE SEQUENCE</scope>
    <source>
        <strain evidence="5">CHK190-19873</strain>
    </source>
</reference>
<dbReference type="InterPro" id="IPR036291">
    <property type="entry name" value="NAD(P)-bd_dom_sf"/>
</dbReference>
<comment type="caution">
    <text evidence="5">The sequence shown here is derived from an EMBL/GenBank/DDBJ whole genome shotgun (WGS) entry which is preliminary data.</text>
</comment>
<evidence type="ECO:0000259" key="4">
    <source>
        <dbReference type="Pfam" id="PF22725"/>
    </source>
</evidence>
<evidence type="ECO:0000256" key="1">
    <source>
        <dbReference type="ARBA" id="ARBA00010928"/>
    </source>
</evidence>
<sequence length="338" mass="38438">MKGGKIRWGLLGAGAILNRWMKGAVQVEDMEIVAVASRTMETVRRMANQFSIPNALSYEELLERDDVDAVYIPVPHAGHKELALKAMKAGKHVLVEKPAAVTAKDFDEMTACAAKQRVFFMEAMWTRFFPLIEALRICLDEERIGQVRALHSSFAFRSDPQQSPRLFLPEQAGGALLDTGVYNLHFAEMVFQKQPEKITGLASINTDDLHLQVDEQGSYVARYEQGELAVMTSAIRTEMPDTAWLYGTKGSIEIPNFWKPTKMCVTADGRKEWIVRPVFQRIPGVEDEGYQYEIRHTQECIRAGYIESPVMTWKKSRDVLSICDQLRAEWGLRYPFEK</sequence>
<dbReference type="AlphaFoldDB" id="A0A9D1JL25"/>